<evidence type="ECO:0000313" key="2">
    <source>
        <dbReference type="EMBL" id="STV07608.1"/>
    </source>
</evidence>
<protein>
    <submittedName>
        <fullName evidence="2">Uncharacterized protein</fullName>
    </submittedName>
</protein>
<dbReference type="EMBL" id="UGLZ01000005">
    <property type="protein sequence ID" value="STV07608.1"/>
    <property type="molecule type" value="Genomic_DNA"/>
</dbReference>
<name>A0A378AFA7_KLEPO</name>
<proteinExistence type="predicted"/>
<dbReference type="AlphaFoldDB" id="A0A378AFA7"/>
<dbReference type="Proteomes" id="UP000255382">
    <property type="component" value="Unassembled WGS sequence"/>
</dbReference>
<organism evidence="2 3">
    <name type="scientific">Klebsiella pneumoniae subsp. ozaenae</name>
    <dbReference type="NCBI Taxonomy" id="574"/>
    <lineage>
        <taxon>Bacteria</taxon>
        <taxon>Pseudomonadati</taxon>
        <taxon>Pseudomonadota</taxon>
        <taxon>Gammaproteobacteria</taxon>
        <taxon>Enterobacterales</taxon>
        <taxon>Enterobacteriaceae</taxon>
        <taxon>Klebsiella/Raoultella group</taxon>
        <taxon>Klebsiella</taxon>
        <taxon>Klebsiella pneumoniae complex</taxon>
    </lineage>
</organism>
<reference evidence="2 3" key="1">
    <citation type="submission" date="2018-06" db="EMBL/GenBank/DDBJ databases">
        <authorList>
            <consortium name="Pathogen Informatics"/>
            <person name="Doyle S."/>
        </authorList>
    </citation>
    <scope>NUCLEOTIDE SEQUENCE [LARGE SCALE GENOMIC DNA]</scope>
    <source>
        <strain evidence="2 3">NCTC5050</strain>
    </source>
</reference>
<accession>A0A378AFA7</accession>
<evidence type="ECO:0000256" key="1">
    <source>
        <dbReference type="SAM" id="MobiDB-lite"/>
    </source>
</evidence>
<feature type="region of interest" description="Disordered" evidence="1">
    <location>
        <begin position="1"/>
        <end position="35"/>
    </location>
</feature>
<gene>
    <name evidence="2" type="ORF">NCTC5050_02239</name>
</gene>
<keyword evidence="3" id="KW-1185">Reference proteome</keyword>
<sequence length="66" mass="7451">MASYVLNTALAPRQKSNTPEAATEDDWNLPEPTEGTPAMHSSLAICWSEDWFVLAYGNYRYEAIKK</sequence>
<evidence type="ECO:0000313" key="3">
    <source>
        <dbReference type="Proteomes" id="UP000255382"/>
    </source>
</evidence>